<reference evidence="3" key="1">
    <citation type="journal article" date="2020" name="mSystems">
        <title>Genome- and Community-Level Interaction Insights into Carbon Utilization and Element Cycling Functions of Hydrothermarchaeota in Hydrothermal Sediment.</title>
        <authorList>
            <person name="Zhou Z."/>
            <person name="Liu Y."/>
            <person name="Xu W."/>
            <person name="Pan J."/>
            <person name="Luo Z.H."/>
            <person name="Li M."/>
        </authorList>
    </citation>
    <scope>NUCLEOTIDE SEQUENCE [LARGE SCALE GENOMIC DNA]</scope>
    <source>
        <strain evidence="3">HyVt-456</strain>
    </source>
</reference>
<keyword evidence="1" id="KW-0450">Lipoyl</keyword>
<accession>A0A7V1PT66</accession>
<dbReference type="GO" id="GO:0005960">
    <property type="term" value="C:glycine cleavage complex"/>
    <property type="evidence" value="ECO:0007669"/>
    <property type="project" value="InterPro"/>
</dbReference>
<organism evidence="3">
    <name type="scientific">Caldithrix abyssi</name>
    <dbReference type="NCBI Taxonomy" id="187145"/>
    <lineage>
        <taxon>Bacteria</taxon>
        <taxon>Pseudomonadati</taxon>
        <taxon>Calditrichota</taxon>
        <taxon>Calditrichia</taxon>
        <taxon>Calditrichales</taxon>
        <taxon>Calditrichaceae</taxon>
        <taxon>Caldithrix</taxon>
    </lineage>
</organism>
<dbReference type="CDD" id="cd06848">
    <property type="entry name" value="GCS_H"/>
    <property type="match status" value="1"/>
</dbReference>
<evidence type="ECO:0000313" key="3">
    <source>
        <dbReference type="EMBL" id="HED09283.1"/>
    </source>
</evidence>
<comment type="caution">
    <text evidence="3">The sequence shown here is derived from an EMBL/GenBank/DDBJ whole genome shotgun (WGS) entry which is preliminary data.</text>
</comment>
<dbReference type="InterPro" id="IPR000089">
    <property type="entry name" value="Biotin_lipoyl"/>
</dbReference>
<sequence length="146" mass="16056">MSRKEFLFPEELFYEKNSHMWIKKEDDDIIVTGIDAIGLDNLGDLAYITLRPAGTRVKKGESMGTLEAAKMTGDVFAPVSGTVVAVNEACVQNPGIVNDDTYGRGWLISIKADDWPGESVDFVSGEALKPWVEAEIKRLESQGFDA</sequence>
<dbReference type="InterPro" id="IPR002930">
    <property type="entry name" value="GCV_H"/>
</dbReference>
<dbReference type="GO" id="GO:0009249">
    <property type="term" value="P:protein lipoylation"/>
    <property type="evidence" value="ECO:0007669"/>
    <property type="project" value="TreeGrafter"/>
</dbReference>
<proteinExistence type="predicted"/>
<dbReference type="Pfam" id="PF01597">
    <property type="entry name" value="GCV_H"/>
    <property type="match status" value="1"/>
</dbReference>
<evidence type="ECO:0000259" key="2">
    <source>
        <dbReference type="PROSITE" id="PS50968"/>
    </source>
</evidence>
<dbReference type="InterPro" id="IPR011053">
    <property type="entry name" value="Single_hybrid_motif"/>
</dbReference>
<gene>
    <name evidence="3" type="ORF">ENJ10_01210</name>
</gene>
<dbReference type="SUPFAM" id="SSF51230">
    <property type="entry name" value="Single hybrid motif"/>
    <property type="match status" value="1"/>
</dbReference>
<dbReference type="Proteomes" id="UP000886005">
    <property type="component" value="Unassembled WGS sequence"/>
</dbReference>
<dbReference type="PROSITE" id="PS50968">
    <property type="entry name" value="BIOTINYL_LIPOYL"/>
    <property type="match status" value="1"/>
</dbReference>
<dbReference type="GO" id="GO:0005737">
    <property type="term" value="C:cytoplasm"/>
    <property type="evidence" value="ECO:0007669"/>
    <property type="project" value="TreeGrafter"/>
</dbReference>
<dbReference type="AlphaFoldDB" id="A0A7V1PT66"/>
<dbReference type="PANTHER" id="PTHR11715">
    <property type="entry name" value="GLYCINE CLEAVAGE SYSTEM H PROTEIN"/>
    <property type="match status" value="1"/>
</dbReference>
<dbReference type="GO" id="GO:0019464">
    <property type="term" value="P:glycine decarboxylation via glycine cleavage system"/>
    <property type="evidence" value="ECO:0007669"/>
    <property type="project" value="InterPro"/>
</dbReference>
<feature type="domain" description="Lipoyl-binding" evidence="2">
    <location>
        <begin position="29"/>
        <end position="111"/>
    </location>
</feature>
<protein>
    <submittedName>
        <fullName evidence="3">Glycine cleavage system protein H</fullName>
    </submittedName>
</protein>
<dbReference type="Gene3D" id="2.40.50.100">
    <property type="match status" value="1"/>
</dbReference>
<evidence type="ECO:0000256" key="1">
    <source>
        <dbReference type="ARBA" id="ARBA00022823"/>
    </source>
</evidence>
<dbReference type="InterPro" id="IPR033753">
    <property type="entry name" value="GCV_H/Fam206"/>
</dbReference>
<name>A0A7V1PT66_CALAY</name>
<dbReference type="PANTHER" id="PTHR11715:SF3">
    <property type="entry name" value="GLYCINE CLEAVAGE SYSTEM H PROTEIN-RELATED"/>
    <property type="match status" value="1"/>
</dbReference>
<dbReference type="EMBL" id="DRLD01000030">
    <property type="protein sequence ID" value="HED09283.1"/>
    <property type="molecule type" value="Genomic_DNA"/>
</dbReference>